<feature type="compositionally biased region" description="Basic and acidic residues" evidence="1">
    <location>
        <begin position="155"/>
        <end position="223"/>
    </location>
</feature>
<accession>A0A8C4SIM2</accession>
<evidence type="ECO:0000259" key="2">
    <source>
        <dbReference type="Pfam" id="PF15262"/>
    </source>
</evidence>
<feature type="compositionally biased region" description="Basic and acidic residues" evidence="1">
    <location>
        <begin position="935"/>
        <end position="944"/>
    </location>
</feature>
<feature type="compositionally biased region" description="Basic and acidic residues" evidence="1">
    <location>
        <begin position="801"/>
        <end position="813"/>
    </location>
</feature>
<dbReference type="GO" id="GO:2000813">
    <property type="term" value="P:negative regulation of barbed-end actin filament capping"/>
    <property type="evidence" value="ECO:0007669"/>
    <property type="project" value="TreeGrafter"/>
</dbReference>
<sequence>MGSRAFSHDSIFISEVSEEDGSSVRVMSEESTSGKVKSIQRQIAHNIKFGHKPVSAAVRKVEEFGDSSEDEEHPRCVIQVVADVEVNPSDTLTKGALLRSPMPKRALSLGGTIESINLDAVPFSVSRLDNAAAKHKLSVKPKNQRISKKHRRLTLHTDEKENENQRQLEWEKPKKQMTEEQRPQNFEEQRCVVTEQRRRQNEQSQHVLEKTKKLETKESKQMEDQGLYDTELKKMETKERQHNHLQEQKQHLLIEHKEKKAEGYNENAQMLKDAEQQQKWEQRKQMLDVQRHQEMEEDQLRKADQQMKQEFEKQRRQEAEEETQQDLAKERQDVENQRKLKVEVQRQQEIKEQKKKEQKMQEVEEHKKKEIKEQRRKEAELQIKRELENQRQQDFEEKKKKEAEEKNKKELEEQRQQELEEKRKREAEEQKKRELEHQRQRDLEEQKKREDEEKKKELEEHRKLDLEAKGKLEIEDNQRFDPQEQERRREELRWQDMEERHAAPRPFTFKVTSGEKQIIFQKVNLTPVTPVNHHSNPSDQKESKSLSGAKGAHSLPSSLYIPHTAILVTGAQLCGTAVNMDQIKDTACKSLLGLSEDKKTLDLPPVNSRSEMSPEGKPSTIKSRSLHEGNQSSAAILAEWAMIRSRILKSADNGKLHERDSRHQVRHATEDCSQKGITSPHTSLRKTMSASAKFSITPAWQKFPDSPKTISNEPSKPRFQNERDATKTRTLSLDLDSADSSPCKAKERSIQAPKSTKTPDSTEGYVFAKDLPSFLVPSPPHGSQKGRSLSETQTPQENQESAEKRVSSSEEKVSPFGIKLRRTNYSLRYHSEQQAEQKRKKRYSAGDNFEGIPAPLLPIGHEKSTLSTKGTAVGSLKDTTDNNATGPEARLTLSKINIPAIHGESERHLLKPTAYQKPCLAPKPSCATPPSSPLDKSEKSKIVESQRTASRRHPDQMPEPPHLTSLDAEEQRHPMEETHFSRLYSRSRSFEKPTLQSRHSLDSSRLPEKGESSQPLWITLALQKQRGFREQQSTREERRQAREAKLAEKQAKENVCFMYLRTEEKKPESLLSRFERREQLRKSNTLPNSVTVEIADSSSPSPKDVPKRFPPSESAQVTTEPAWLALAKRKAKAWSDCPQIIK</sequence>
<dbReference type="GeneTree" id="ENSGT00940000161471"/>
<dbReference type="Ensembl" id="ENSECRT00000017499.1">
    <property type="protein sequence ID" value="ENSECRP00000017171.1"/>
    <property type="gene ID" value="ENSECRG00000011443.1"/>
</dbReference>
<reference evidence="3" key="1">
    <citation type="submission" date="2021-06" db="EMBL/GenBank/DDBJ databases">
        <authorList>
            <consortium name="Wellcome Sanger Institute Data Sharing"/>
        </authorList>
    </citation>
    <scope>NUCLEOTIDE SEQUENCE [LARGE SCALE GENOMIC DNA]</scope>
</reference>
<feature type="region of interest" description="Disordered" evidence="1">
    <location>
        <begin position="599"/>
        <end position="628"/>
    </location>
</feature>
<feature type="compositionally biased region" description="Low complexity" evidence="1">
    <location>
        <begin position="731"/>
        <end position="741"/>
    </location>
</feature>
<feature type="compositionally biased region" description="Basic and acidic residues" evidence="1">
    <location>
        <begin position="1027"/>
        <end position="1047"/>
    </location>
</feature>
<dbReference type="GO" id="GO:0030277">
    <property type="term" value="P:maintenance of gastrointestinal epithelium"/>
    <property type="evidence" value="ECO:0007669"/>
    <property type="project" value="TreeGrafter"/>
</dbReference>
<feature type="domain" description="DUF4592" evidence="2">
    <location>
        <begin position="45"/>
        <end position="149"/>
    </location>
</feature>
<feature type="region of interest" description="Disordered" evidence="1">
    <location>
        <begin position="653"/>
        <end position="815"/>
    </location>
</feature>
<reference evidence="3" key="3">
    <citation type="submission" date="2025-09" db="UniProtKB">
        <authorList>
            <consortium name="Ensembl"/>
        </authorList>
    </citation>
    <scope>IDENTIFICATION</scope>
</reference>
<proteinExistence type="predicted"/>
<dbReference type="Pfam" id="PF15262">
    <property type="entry name" value="DUF4592"/>
    <property type="match status" value="1"/>
</dbReference>
<feature type="compositionally biased region" description="Basic and acidic residues" evidence="1">
    <location>
        <begin position="653"/>
        <end position="673"/>
    </location>
</feature>
<evidence type="ECO:0000313" key="3">
    <source>
        <dbReference type="Ensembl" id="ENSECRP00000017171.1"/>
    </source>
</evidence>
<dbReference type="PANTHER" id="PTHR47574:SF3">
    <property type="entry name" value="CAPPING PROTEIN-INHIBITING REGULATOR OF ACTIN DYNAMICS"/>
    <property type="match status" value="1"/>
</dbReference>
<feature type="region of interest" description="Disordered" evidence="1">
    <location>
        <begin position="1025"/>
        <end position="1047"/>
    </location>
</feature>
<feature type="region of interest" description="Disordered" evidence="1">
    <location>
        <begin position="918"/>
        <end position="1013"/>
    </location>
</feature>
<organism evidence="3 4">
    <name type="scientific">Erpetoichthys calabaricus</name>
    <name type="common">Rope fish</name>
    <name type="synonym">Calamoichthys calabaricus</name>
    <dbReference type="NCBI Taxonomy" id="27687"/>
    <lineage>
        <taxon>Eukaryota</taxon>
        <taxon>Metazoa</taxon>
        <taxon>Chordata</taxon>
        <taxon>Craniata</taxon>
        <taxon>Vertebrata</taxon>
        <taxon>Euteleostomi</taxon>
        <taxon>Actinopterygii</taxon>
        <taxon>Polypteriformes</taxon>
        <taxon>Polypteridae</taxon>
        <taxon>Erpetoichthys</taxon>
    </lineage>
</organism>
<feature type="compositionally biased region" description="Basic and acidic residues" evidence="1">
    <location>
        <begin position="999"/>
        <end position="1011"/>
    </location>
</feature>
<reference evidence="3" key="2">
    <citation type="submission" date="2025-08" db="UniProtKB">
        <authorList>
            <consortium name="Ensembl"/>
        </authorList>
    </citation>
    <scope>IDENTIFICATION</scope>
</reference>
<feature type="compositionally biased region" description="Polar residues" evidence="1">
    <location>
        <begin position="785"/>
        <end position="799"/>
    </location>
</feature>
<feature type="region of interest" description="Disordered" evidence="1">
    <location>
        <begin position="257"/>
        <end position="496"/>
    </location>
</feature>
<feature type="compositionally biased region" description="Basic residues" evidence="1">
    <location>
        <begin position="135"/>
        <end position="154"/>
    </location>
</feature>
<dbReference type="PANTHER" id="PTHR47574">
    <property type="entry name" value="CANCER-RELATED REGULATOR OF ACTIN DYNAMICS"/>
    <property type="match status" value="1"/>
</dbReference>
<feature type="compositionally biased region" description="Basic and acidic residues" evidence="1">
    <location>
        <begin position="969"/>
        <end position="980"/>
    </location>
</feature>
<feature type="compositionally biased region" description="Polar residues" evidence="1">
    <location>
        <begin position="752"/>
        <end position="761"/>
    </location>
</feature>
<name>A0A8C4SIM2_ERPCA</name>
<dbReference type="Proteomes" id="UP000694620">
    <property type="component" value="Chromosome 5"/>
</dbReference>
<feature type="region of interest" description="Disordered" evidence="1">
    <location>
        <begin position="1093"/>
        <end position="1119"/>
    </location>
</feature>
<evidence type="ECO:0000256" key="1">
    <source>
        <dbReference type="SAM" id="MobiDB-lite"/>
    </source>
</evidence>
<feature type="region of interest" description="Disordered" evidence="1">
    <location>
        <begin position="528"/>
        <end position="553"/>
    </location>
</feature>
<feature type="compositionally biased region" description="Polar residues" evidence="1">
    <location>
        <begin position="528"/>
        <end position="538"/>
    </location>
</feature>
<feature type="compositionally biased region" description="Basic and acidic residues" evidence="1">
    <location>
        <begin position="327"/>
        <end position="496"/>
    </location>
</feature>
<dbReference type="AlphaFoldDB" id="A0A8C4SIM2"/>
<protein>
    <submittedName>
        <fullName evidence="3">Capping protein inhibiting regulator of actin dynamics</fullName>
    </submittedName>
</protein>
<evidence type="ECO:0000313" key="4">
    <source>
        <dbReference type="Proteomes" id="UP000694620"/>
    </source>
</evidence>
<gene>
    <name evidence="3" type="primary">CRACD</name>
</gene>
<dbReference type="InterPro" id="IPR052853">
    <property type="entry name" value="Actin_dynamics_regulator"/>
</dbReference>
<dbReference type="InterPro" id="IPR028030">
    <property type="entry name" value="DUF4592"/>
</dbReference>
<feature type="compositionally biased region" description="Polar residues" evidence="1">
    <location>
        <begin position="675"/>
        <end position="694"/>
    </location>
</feature>
<feature type="compositionally biased region" description="Basic and acidic residues" evidence="1">
    <location>
        <begin position="715"/>
        <end position="727"/>
    </location>
</feature>
<feature type="compositionally biased region" description="Basic and acidic residues" evidence="1">
    <location>
        <begin position="272"/>
        <end position="318"/>
    </location>
</feature>
<feature type="region of interest" description="Disordered" evidence="1">
    <location>
        <begin position="135"/>
        <end position="224"/>
    </location>
</feature>
<keyword evidence="4" id="KW-1185">Reference proteome</keyword>